<evidence type="ECO:0000256" key="2">
    <source>
        <dbReference type="ARBA" id="ARBA00004123"/>
    </source>
</evidence>
<accession>A0A1V9YRS4</accession>
<dbReference type="Pfam" id="PF13359">
    <property type="entry name" value="DDE_Tnp_4"/>
    <property type="match status" value="1"/>
</dbReference>
<evidence type="ECO:0000313" key="10">
    <source>
        <dbReference type="Proteomes" id="UP000243217"/>
    </source>
</evidence>
<evidence type="ECO:0000259" key="8">
    <source>
        <dbReference type="Pfam" id="PF13359"/>
    </source>
</evidence>
<keyword evidence="5" id="KW-0479">Metal-binding</keyword>
<organism evidence="9 10">
    <name type="scientific">Thraustotheca clavata</name>
    <dbReference type="NCBI Taxonomy" id="74557"/>
    <lineage>
        <taxon>Eukaryota</taxon>
        <taxon>Sar</taxon>
        <taxon>Stramenopiles</taxon>
        <taxon>Oomycota</taxon>
        <taxon>Saprolegniomycetes</taxon>
        <taxon>Saprolegniales</taxon>
        <taxon>Achlyaceae</taxon>
        <taxon>Thraustotheca</taxon>
    </lineage>
</organism>
<dbReference type="OrthoDB" id="104598at2759"/>
<keyword evidence="4" id="KW-0540">Nuclease</keyword>
<comment type="subcellular location">
    <subcellularLocation>
        <location evidence="2">Nucleus</location>
    </subcellularLocation>
</comment>
<evidence type="ECO:0000313" key="9">
    <source>
        <dbReference type="EMBL" id="OQR88360.1"/>
    </source>
</evidence>
<keyword evidence="6" id="KW-0378">Hydrolase</keyword>
<dbReference type="PANTHER" id="PTHR22930">
    <property type="match status" value="1"/>
</dbReference>
<protein>
    <recommendedName>
        <fullName evidence="8">DDE Tnp4 domain-containing protein</fullName>
    </recommendedName>
</protein>
<comment type="caution">
    <text evidence="9">The sequence shown here is derived from an EMBL/GenBank/DDBJ whole genome shotgun (WGS) entry which is preliminary data.</text>
</comment>
<name>A0A1V9YRS4_9STRA</name>
<evidence type="ECO:0000256" key="4">
    <source>
        <dbReference type="ARBA" id="ARBA00022722"/>
    </source>
</evidence>
<dbReference type="GO" id="GO:0016787">
    <property type="term" value="F:hydrolase activity"/>
    <property type="evidence" value="ECO:0007669"/>
    <property type="project" value="UniProtKB-KW"/>
</dbReference>
<dbReference type="STRING" id="74557.A0A1V9YRS4"/>
<dbReference type="PANTHER" id="PTHR22930:SF289">
    <property type="entry name" value="DDE TNP4 DOMAIN-CONTAINING PROTEIN-RELATED"/>
    <property type="match status" value="1"/>
</dbReference>
<reference evidence="9 10" key="1">
    <citation type="journal article" date="2014" name="Genome Biol. Evol.">
        <title>The secreted proteins of Achlya hypogyna and Thraustotheca clavata identify the ancestral oomycete secretome and reveal gene acquisitions by horizontal gene transfer.</title>
        <authorList>
            <person name="Misner I."/>
            <person name="Blouin N."/>
            <person name="Leonard G."/>
            <person name="Richards T.A."/>
            <person name="Lane C.E."/>
        </authorList>
    </citation>
    <scope>NUCLEOTIDE SEQUENCE [LARGE SCALE GENOMIC DNA]</scope>
    <source>
        <strain evidence="9 10">ATCC 34112</strain>
    </source>
</reference>
<evidence type="ECO:0000256" key="1">
    <source>
        <dbReference type="ARBA" id="ARBA00001968"/>
    </source>
</evidence>
<dbReference type="GO" id="GO:0004518">
    <property type="term" value="F:nuclease activity"/>
    <property type="evidence" value="ECO:0007669"/>
    <property type="project" value="UniProtKB-KW"/>
</dbReference>
<dbReference type="Proteomes" id="UP000243217">
    <property type="component" value="Unassembled WGS sequence"/>
</dbReference>
<sequence>MSVQALLRGQKCVKIHTAITFAIGRTLAYESIIQVISCLQRSKTIIFPNDLNKLQEISNAFESIAGFPNVYGAIDGCIVMIHRFHNSDGWYCTKGFPALNVMAMVDNNKRFTSYSIRPGSQNDRMMYKNSQLYKNLQLSKDGYILADAGYTLSSKMLTPYPIHAFTRDDEEKFILTHSRTRIVVEQAFGL</sequence>
<evidence type="ECO:0000256" key="6">
    <source>
        <dbReference type="ARBA" id="ARBA00022801"/>
    </source>
</evidence>
<keyword evidence="10" id="KW-1185">Reference proteome</keyword>
<gene>
    <name evidence="9" type="ORF">THRCLA_22890</name>
</gene>
<dbReference type="EMBL" id="JNBS01003300">
    <property type="protein sequence ID" value="OQR88360.1"/>
    <property type="molecule type" value="Genomic_DNA"/>
</dbReference>
<keyword evidence="7" id="KW-0539">Nucleus</keyword>
<evidence type="ECO:0000256" key="7">
    <source>
        <dbReference type="ARBA" id="ARBA00023242"/>
    </source>
</evidence>
<comment type="cofactor">
    <cofactor evidence="1">
        <name>a divalent metal cation</name>
        <dbReference type="ChEBI" id="CHEBI:60240"/>
    </cofactor>
</comment>
<evidence type="ECO:0000256" key="5">
    <source>
        <dbReference type="ARBA" id="ARBA00022723"/>
    </source>
</evidence>
<dbReference type="InterPro" id="IPR027806">
    <property type="entry name" value="HARBI1_dom"/>
</dbReference>
<comment type="similarity">
    <text evidence="3">Belongs to the HARBI1 family.</text>
</comment>
<dbReference type="InterPro" id="IPR045249">
    <property type="entry name" value="HARBI1-like"/>
</dbReference>
<feature type="domain" description="DDE Tnp4" evidence="8">
    <location>
        <begin position="74"/>
        <end position="190"/>
    </location>
</feature>
<dbReference type="AlphaFoldDB" id="A0A1V9YRS4"/>
<evidence type="ECO:0000256" key="3">
    <source>
        <dbReference type="ARBA" id="ARBA00006958"/>
    </source>
</evidence>
<dbReference type="GO" id="GO:0005634">
    <property type="term" value="C:nucleus"/>
    <property type="evidence" value="ECO:0007669"/>
    <property type="project" value="UniProtKB-SubCell"/>
</dbReference>
<dbReference type="GO" id="GO:0046872">
    <property type="term" value="F:metal ion binding"/>
    <property type="evidence" value="ECO:0007669"/>
    <property type="project" value="UniProtKB-KW"/>
</dbReference>
<proteinExistence type="inferred from homology"/>